<evidence type="ECO:0000256" key="2">
    <source>
        <dbReference type="ARBA" id="ARBA00005982"/>
    </source>
</evidence>
<accession>A0A7N0RH23</accession>
<proteinExistence type="inferred from homology"/>
<feature type="transmembrane region" description="Helical" evidence="6">
    <location>
        <begin position="66"/>
        <end position="89"/>
    </location>
</feature>
<protein>
    <submittedName>
        <fullName evidence="7">Uncharacterized protein</fullName>
    </submittedName>
</protein>
<reference evidence="7" key="1">
    <citation type="submission" date="2021-01" db="UniProtKB">
        <authorList>
            <consortium name="EnsemblPlants"/>
        </authorList>
    </citation>
    <scope>IDENTIFICATION</scope>
</reference>
<evidence type="ECO:0000313" key="7">
    <source>
        <dbReference type="EnsemblPlants" id="Kaladp0011s0471.1.v1.1"/>
    </source>
</evidence>
<evidence type="ECO:0000313" key="8">
    <source>
        <dbReference type="Proteomes" id="UP000594263"/>
    </source>
</evidence>
<evidence type="ECO:0000256" key="4">
    <source>
        <dbReference type="ARBA" id="ARBA00022989"/>
    </source>
</evidence>
<feature type="transmembrane region" description="Helical" evidence="6">
    <location>
        <begin position="34"/>
        <end position="54"/>
    </location>
</feature>
<comment type="subcellular location">
    <subcellularLocation>
        <location evidence="1">Membrane</location>
        <topology evidence="1">Multi-pass membrane protein</topology>
    </subcellularLocation>
</comment>
<feature type="transmembrane region" description="Helical" evidence="6">
    <location>
        <begin position="177"/>
        <end position="197"/>
    </location>
</feature>
<dbReference type="InterPro" id="IPR000109">
    <property type="entry name" value="POT_fam"/>
</dbReference>
<evidence type="ECO:0000256" key="6">
    <source>
        <dbReference type="SAM" id="Phobius"/>
    </source>
</evidence>
<feature type="transmembrane region" description="Helical" evidence="6">
    <location>
        <begin position="109"/>
        <end position="129"/>
    </location>
</feature>
<keyword evidence="4 6" id="KW-1133">Transmembrane helix</keyword>
<sequence length="572" mass="62929">MPFIIANGALERLATDALMPNTIKYLMGDYGMELAQGTQMIFFWNYAVNFMPLVRAALADSYLGRFFTIGLGSVICFLGMILLWLTTIIPQTKPPPCAGSHTCQSATATQLALLFSSFALIAVGSGSLRPSSLAFGADQLDQRDGSKNKYALESYFISVSVLISLTGIVYVQENFGWKIGFGILAVLMFLAVVVFFIPSSFYVKHTPSSSVLVHFAQVIVASFRKRKLPLLLTSAGDECYHCEKGSKFLIPTDSLRFLNKACILTSYEQNVASDGSALDPWKVCTVEQLKAVLKVMPIWSAGIMASLNLRQDTFSMDRHIPPTFQILAGTFGMFILISLIIWMILYDRAILPLASSLCGKPVRLGVKQRMGIGLSLSCFAMLMSVTVEQIRRQRAIGLESLSDANQVGNMSAMWLIPQCVIMGLAEAFNSISQTEFYYSELPKSKLSIAGCLCPLGASVANLLASAILTLVNHMTSGNGNLNWVSSDINVGRYDSYYALLAALSFANLIYYMACSRAYGPCSGDATQKEKPEMEEEEGRVREGDLLKSNKYSYVASWPDRWIRSEVILDKFP</sequence>
<name>A0A7N0RH23_KALFE</name>
<dbReference type="Proteomes" id="UP000594263">
    <property type="component" value="Unplaced"/>
</dbReference>
<organism evidence="7 8">
    <name type="scientific">Kalanchoe fedtschenkoi</name>
    <name type="common">Lavender scallops</name>
    <name type="synonym">South American air plant</name>
    <dbReference type="NCBI Taxonomy" id="63787"/>
    <lineage>
        <taxon>Eukaryota</taxon>
        <taxon>Viridiplantae</taxon>
        <taxon>Streptophyta</taxon>
        <taxon>Embryophyta</taxon>
        <taxon>Tracheophyta</taxon>
        <taxon>Spermatophyta</taxon>
        <taxon>Magnoliopsida</taxon>
        <taxon>eudicotyledons</taxon>
        <taxon>Gunneridae</taxon>
        <taxon>Pentapetalae</taxon>
        <taxon>Saxifragales</taxon>
        <taxon>Crassulaceae</taxon>
        <taxon>Kalanchoe</taxon>
    </lineage>
</organism>
<feature type="transmembrane region" description="Helical" evidence="6">
    <location>
        <begin position="495"/>
        <end position="513"/>
    </location>
</feature>
<dbReference type="GO" id="GO:0022857">
    <property type="term" value="F:transmembrane transporter activity"/>
    <property type="evidence" value="ECO:0007669"/>
    <property type="project" value="InterPro"/>
</dbReference>
<evidence type="ECO:0000256" key="5">
    <source>
        <dbReference type="ARBA" id="ARBA00023136"/>
    </source>
</evidence>
<dbReference type="InterPro" id="IPR036259">
    <property type="entry name" value="MFS_trans_sf"/>
</dbReference>
<dbReference type="Gramene" id="Kaladp0011s0471.1.v1.1">
    <property type="protein sequence ID" value="Kaladp0011s0471.1.v1.1"/>
    <property type="gene ID" value="Kaladp0011s0471.v1.1"/>
</dbReference>
<feature type="transmembrane region" description="Helical" evidence="6">
    <location>
        <begin position="446"/>
        <end position="475"/>
    </location>
</feature>
<feature type="transmembrane region" description="Helical" evidence="6">
    <location>
        <begin position="326"/>
        <end position="345"/>
    </location>
</feature>
<dbReference type="Gene3D" id="1.20.1250.20">
    <property type="entry name" value="MFS general substrate transporter like domains"/>
    <property type="match status" value="1"/>
</dbReference>
<keyword evidence="5 6" id="KW-0472">Membrane</keyword>
<evidence type="ECO:0000256" key="3">
    <source>
        <dbReference type="ARBA" id="ARBA00022692"/>
    </source>
</evidence>
<comment type="similarity">
    <text evidence="2">Belongs to the major facilitator superfamily. Proton-dependent oligopeptide transporter (POT/PTR) (TC 2.A.17) family.</text>
</comment>
<feature type="transmembrane region" description="Helical" evidence="6">
    <location>
        <begin position="150"/>
        <end position="171"/>
    </location>
</feature>
<dbReference type="SUPFAM" id="SSF103473">
    <property type="entry name" value="MFS general substrate transporter"/>
    <property type="match status" value="1"/>
</dbReference>
<dbReference type="AlphaFoldDB" id="A0A7N0RH23"/>
<keyword evidence="3 6" id="KW-0812">Transmembrane</keyword>
<feature type="transmembrane region" description="Helical" evidence="6">
    <location>
        <begin position="370"/>
        <end position="387"/>
    </location>
</feature>
<keyword evidence="8" id="KW-1185">Reference proteome</keyword>
<dbReference type="Pfam" id="PF00854">
    <property type="entry name" value="PTR2"/>
    <property type="match status" value="1"/>
</dbReference>
<dbReference type="EnsemblPlants" id="Kaladp0011s0471.1.v1.1">
    <property type="protein sequence ID" value="Kaladp0011s0471.1.v1.1"/>
    <property type="gene ID" value="Kaladp0011s0471.v1.1"/>
</dbReference>
<evidence type="ECO:0000256" key="1">
    <source>
        <dbReference type="ARBA" id="ARBA00004141"/>
    </source>
</evidence>
<dbReference type="PANTHER" id="PTHR11654">
    <property type="entry name" value="OLIGOPEPTIDE TRANSPORTER-RELATED"/>
    <property type="match status" value="1"/>
</dbReference>
<dbReference type="GO" id="GO:0016020">
    <property type="term" value="C:membrane"/>
    <property type="evidence" value="ECO:0007669"/>
    <property type="project" value="UniProtKB-SubCell"/>
</dbReference>